<reference evidence="3" key="2">
    <citation type="submission" date="2020-04" db="EMBL/GenBank/DDBJ databases">
        <authorList>
            <consortium name="NCBI Genome Project"/>
        </authorList>
    </citation>
    <scope>NUCLEOTIDE SEQUENCE</scope>
    <source>
        <strain evidence="3">CBS 304.34</strain>
    </source>
</reference>
<dbReference type="OrthoDB" id="3794999at2759"/>
<protein>
    <submittedName>
        <fullName evidence="1 3">Uncharacterized protein</fullName>
    </submittedName>
</protein>
<dbReference type="GeneID" id="54455597"/>
<gene>
    <name evidence="1 3" type="ORF">BDZ99DRAFT_362938</name>
</gene>
<feature type="non-terminal residue" evidence="1">
    <location>
        <position position="122"/>
    </location>
</feature>
<keyword evidence="2" id="KW-1185">Reference proteome</keyword>
<dbReference type="EMBL" id="MU003708">
    <property type="protein sequence ID" value="KAF2806005.1"/>
    <property type="molecule type" value="Genomic_DNA"/>
</dbReference>
<dbReference type="RefSeq" id="XP_033572969.1">
    <property type="nucleotide sequence ID" value="XM_033714704.1"/>
</dbReference>
<evidence type="ECO:0000313" key="1">
    <source>
        <dbReference type="EMBL" id="KAF2806005.1"/>
    </source>
</evidence>
<reference evidence="1 3" key="1">
    <citation type="journal article" date="2020" name="Stud. Mycol.">
        <title>101 Dothideomycetes genomes: a test case for predicting lifestyles and emergence of pathogens.</title>
        <authorList>
            <person name="Haridas S."/>
            <person name="Albert R."/>
            <person name="Binder M."/>
            <person name="Bloem J."/>
            <person name="Labutti K."/>
            <person name="Salamov A."/>
            <person name="Andreopoulos B."/>
            <person name="Baker S."/>
            <person name="Barry K."/>
            <person name="Bills G."/>
            <person name="Bluhm B."/>
            <person name="Cannon C."/>
            <person name="Castanera R."/>
            <person name="Culley D."/>
            <person name="Daum C."/>
            <person name="Ezra D."/>
            <person name="Gonzalez J."/>
            <person name="Henrissat B."/>
            <person name="Kuo A."/>
            <person name="Liang C."/>
            <person name="Lipzen A."/>
            <person name="Lutzoni F."/>
            <person name="Magnuson J."/>
            <person name="Mondo S."/>
            <person name="Nolan M."/>
            <person name="Ohm R."/>
            <person name="Pangilinan J."/>
            <person name="Park H.-J."/>
            <person name="Ramirez L."/>
            <person name="Alfaro M."/>
            <person name="Sun H."/>
            <person name="Tritt A."/>
            <person name="Yoshinaga Y."/>
            <person name="Zwiers L.-H."/>
            <person name="Turgeon B."/>
            <person name="Goodwin S."/>
            <person name="Spatafora J."/>
            <person name="Crous P."/>
            <person name="Grigoriev I."/>
        </authorList>
    </citation>
    <scope>NUCLEOTIDE SEQUENCE</scope>
    <source>
        <strain evidence="1 3">CBS 304.34</strain>
    </source>
</reference>
<accession>A0A6A6YD33</accession>
<sequence length="122" mass="14184">WGYDYFLWAYPEQRQMNTVIYLRTNTPALITYVLGPEWKTELDQSGHKYLEKPDEGWADVDEAALALRMRRAGGAVIDISKTYGMAWLYEDVCTSEWWAVEKRRKYVFGWPETGGVLVLALP</sequence>
<evidence type="ECO:0000313" key="3">
    <source>
        <dbReference type="RefSeq" id="XP_033572969.1"/>
    </source>
</evidence>
<dbReference type="Proteomes" id="UP000504636">
    <property type="component" value="Unplaced"/>
</dbReference>
<reference evidence="3" key="3">
    <citation type="submission" date="2025-04" db="UniProtKB">
        <authorList>
            <consortium name="RefSeq"/>
        </authorList>
    </citation>
    <scope>IDENTIFICATION</scope>
    <source>
        <strain evidence="3">CBS 304.34</strain>
    </source>
</reference>
<proteinExistence type="predicted"/>
<organism evidence="1">
    <name type="scientific">Mytilinidion resinicola</name>
    <dbReference type="NCBI Taxonomy" id="574789"/>
    <lineage>
        <taxon>Eukaryota</taxon>
        <taxon>Fungi</taxon>
        <taxon>Dikarya</taxon>
        <taxon>Ascomycota</taxon>
        <taxon>Pezizomycotina</taxon>
        <taxon>Dothideomycetes</taxon>
        <taxon>Pleosporomycetidae</taxon>
        <taxon>Mytilinidiales</taxon>
        <taxon>Mytilinidiaceae</taxon>
        <taxon>Mytilinidion</taxon>
    </lineage>
</organism>
<dbReference type="AlphaFoldDB" id="A0A6A6YD33"/>
<evidence type="ECO:0000313" key="2">
    <source>
        <dbReference type="Proteomes" id="UP000504636"/>
    </source>
</evidence>
<name>A0A6A6YD33_9PEZI</name>
<feature type="non-terminal residue" evidence="1">
    <location>
        <position position="1"/>
    </location>
</feature>